<evidence type="ECO:0000256" key="1">
    <source>
        <dbReference type="SAM" id="MobiDB-lite"/>
    </source>
</evidence>
<protein>
    <submittedName>
        <fullName evidence="3">Uncharacterized protein</fullName>
    </submittedName>
</protein>
<feature type="region of interest" description="Disordered" evidence="1">
    <location>
        <begin position="1"/>
        <end position="60"/>
    </location>
</feature>
<evidence type="ECO:0000256" key="2">
    <source>
        <dbReference type="SAM" id="Phobius"/>
    </source>
</evidence>
<organism evidence="3 4">
    <name type="scientific">Ligilactobacillus ruminis DSM 20403 = NBRC 102161</name>
    <dbReference type="NCBI Taxonomy" id="1423798"/>
    <lineage>
        <taxon>Bacteria</taxon>
        <taxon>Bacillati</taxon>
        <taxon>Bacillota</taxon>
        <taxon>Bacilli</taxon>
        <taxon>Lactobacillales</taxon>
        <taxon>Lactobacillaceae</taxon>
        <taxon>Ligilactobacillus</taxon>
    </lineage>
</organism>
<gene>
    <name evidence="3" type="ORF">SAMN02910432_00650</name>
</gene>
<evidence type="ECO:0000313" key="3">
    <source>
        <dbReference type="EMBL" id="SFG27144.1"/>
    </source>
</evidence>
<reference evidence="4" key="1">
    <citation type="submission" date="2016-10" db="EMBL/GenBank/DDBJ databases">
        <authorList>
            <person name="Varghese N."/>
            <person name="Submissions S."/>
        </authorList>
    </citation>
    <scope>NUCLEOTIDE SEQUENCE [LARGE SCALE GENOMIC DNA]</scope>
    <source>
        <strain evidence="4">DSM 20403</strain>
    </source>
</reference>
<proteinExistence type="predicted"/>
<accession>A0A1I2QFL4</accession>
<dbReference type="EMBL" id="FOPI01000008">
    <property type="protein sequence ID" value="SFG27144.1"/>
    <property type="molecule type" value="Genomic_DNA"/>
</dbReference>
<sequence>MSDKDNEREFFDQDRVEPLRRSDRRHRQKFANPFRNVRKKDNFQNESQHFDEQKDSVSRSRVLAENHENMVEKKTKSLKKKLDIAIVFLIAAIILAFLFMRFVNF</sequence>
<evidence type="ECO:0000313" key="4">
    <source>
        <dbReference type="Proteomes" id="UP000182635"/>
    </source>
</evidence>
<keyword evidence="2" id="KW-0812">Transmembrane</keyword>
<dbReference type="AlphaFoldDB" id="A0A1I2QFL4"/>
<dbReference type="Proteomes" id="UP000182635">
    <property type="component" value="Unassembled WGS sequence"/>
</dbReference>
<feature type="transmembrane region" description="Helical" evidence="2">
    <location>
        <begin position="82"/>
        <end position="103"/>
    </location>
</feature>
<keyword evidence="2" id="KW-0472">Membrane</keyword>
<dbReference type="RefSeq" id="WP_014073711.1">
    <property type="nucleotide sequence ID" value="NZ_BCVU01000008.1"/>
</dbReference>
<feature type="compositionally biased region" description="Basic and acidic residues" evidence="1">
    <location>
        <begin position="39"/>
        <end position="60"/>
    </location>
</feature>
<feature type="compositionally biased region" description="Basic and acidic residues" evidence="1">
    <location>
        <begin position="1"/>
        <end position="21"/>
    </location>
</feature>
<name>A0A1I2QFL4_9LACO</name>
<keyword evidence="2" id="KW-1133">Transmembrane helix</keyword>